<dbReference type="EMBL" id="PGVA01000005">
    <property type="protein sequence ID" value="PLR85576.1"/>
    <property type="molecule type" value="Genomic_DNA"/>
</dbReference>
<sequence>MADKFLKLDHEKRERIINAAINEFAQKGYENSSTNEIVKKAGISKGLLFHYFTNKKGLYLFLYGHLVDILMNEFVNVLDFHDRDIFTRVRNVIFHKAKLMNKYPDIFNFLLSAQLETSHEFKSALDDSEHALIQSTYAKLFDNIDTTRFKEGIDIDKAINMIMWTLEGFSNQELAKIQLANKDINDFTEAFAEVDIYIEMLKKLLYQ</sequence>
<dbReference type="PROSITE" id="PS01081">
    <property type="entry name" value="HTH_TETR_1"/>
    <property type="match status" value="1"/>
</dbReference>
<dbReference type="Proteomes" id="UP000235114">
    <property type="component" value="Unassembled WGS sequence"/>
</dbReference>
<dbReference type="InterPro" id="IPR050624">
    <property type="entry name" value="HTH-type_Tx_Regulator"/>
</dbReference>
<gene>
    <name evidence="5" type="ORF">CU635_03740</name>
    <name evidence="6" type="ORF">CVD25_16305</name>
</gene>
<dbReference type="OrthoDB" id="9780939at2"/>
<keyword evidence="8" id="KW-1185">Reference proteome</keyword>
<dbReference type="Gene3D" id="1.10.357.10">
    <property type="entry name" value="Tetracycline Repressor, domain 2"/>
    <property type="match status" value="1"/>
</dbReference>
<dbReference type="PRINTS" id="PR00455">
    <property type="entry name" value="HTHTETR"/>
</dbReference>
<keyword evidence="1" id="KW-0678">Repressor</keyword>
<dbReference type="EMBL" id="PGVD01000046">
    <property type="protein sequence ID" value="PLR94763.1"/>
    <property type="molecule type" value="Genomic_DNA"/>
</dbReference>
<feature type="domain" description="HTH tetR-type" evidence="4">
    <location>
        <begin position="10"/>
        <end position="70"/>
    </location>
</feature>
<dbReference type="GO" id="GO:0003677">
    <property type="term" value="F:DNA binding"/>
    <property type="evidence" value="ECO:0007669"/>
    <property type="project" value="UniProtKB-UniRule"/>
</dbReference>
<dbReference type="PROSITE" id="PS50977">
    <property type="entry name" value="HTH_TETR_2"/>
    <property type="match status" value="1"/>
</dbReference>
<evidence type="ECO:0000259" key="4">
    <source>
        <dbReference type="PROSITE" id="PS50977"/>
    </source>
</evidence>
<dbReference type="InterPro" id="IPR001647">
    <property type="entry name" value="HTH_TetR"/>
</dbReference>
<dbReference type="Gene3D" id="1.10.10.60">
    <property type="entry name" value="Homeodomain-like"/>
    <property type="match status" value="1"/>
</dbReference>
<evidence type="ECO:0000256" key="1">
    <source>
        <dbReference type="ARBA" id="ARBA00022491"/>
    </source>
</evidence>
<dbReference type="PANTHER" id="PTHR43479:SF11">
    <property type="entry name" value="ACREF_ENVCD OPERON REPRESSOR-RELATED"/>
    <property type="match status" value="1"/>
</dbReference>
<dbReference type="Pfam" id="PF00440">
    <property type="entry name" value="TetR_N"/>
    <property type="match status" value="1"/>
</dbReference>
<evidence type="ECO:0000313" key="7">
    <source>
        <dbReference type="Proteomes" id="UP000234951"/>
    </source>
</evidence>
<keyword evidence="2 3" id="KW-0238">DNA-binding</keyword>
<evidence type="ECO:0000256" key="2">
    <source>
        <dbReference type="ARBA" id="ARBA00023125"/>
    </source>
</evidence>
<dbReference type="InterPro" id="IPR023772">
    <property type="entry name" value="DNA-bd_HTH_TetR-type_CS"/>
</dbReference>
<dbReference type="RefSeq" id="WP_101575842.1">
    <property type="nucleotide sequence ID" value="NZ_PGVA01000005.1"/>
</dbReference>
<evidence type="ECO:0000256" key="3">
    <source>
        <dbReference type="PROSITE-ProRule" id="PRU00335"/>
    </source>
</evidence>
<feature type="DNA-binding region" description="H-T-H motif" evidence="3">
    <location>
        <begin position="33"/>
        <end position="52"/>
    </location>
</feature>
<name>A0A2N5GQT7_9BACI</name>
<dbReference type="SUPFAM" id="SSF48498">
    <property type="entry name" value="Tetracyclin repressor-like, C-terminal domain"/>
    <property type="match status" value="1"/>
</dbReference>
<evidence type="ECO:0000313" key="5">
    <source>
        <dbReference type="EMBL" id="PLR85576.1"/>
    </source>
</evidence>
<proteinExistence type="predicted"/>
<accession>A0A2N5GQT7</accession>
<reference evidence="6 8" key="2">
    <citation type="submission" date="2017-12" db="EMBL/GenBank/DDBJ databases">
        <title>Comparative Functional Genomics of Dry Heat Resistant strains isolated from the Viking Spacecraft.</title>
        <authorList>
            <person name="Seuylemezian A."/>
            <person name="Cooper K."/>
            <person name="Vaishampayan P."/>
        </authorList>
    </citation>
    <scope>NUCLEOTIDE SEQUENCE [LARGE SCALE GENOMIC DNA]</scope>
    <source>
        <strain evidence="6 8">ATCC 29669</strain>
    </source>
</reference>
<dbReference type="Proteomes" id="UP000234951">
    <property type="component" value="Unassembled WGS sequence"/>
</dbReference>
<evidence type="ECO:0000313" key="8">
    <source>
        <dbReference type="Proteomes" id="UP000235114"/>
    </source>
</evidence>
<dbReference type="InterPro" id="IPR009057">
    <property type="entry name" value="Homeodomain-like_sf"/>
</dbReference>
<evidence type="ECO:0000313" key="6">
    <source>
        <dbReference type="EMBL" id="PLR94763.1"/>
    </source>
</evidence>
<dbReference type="InterPro" id="IPR036271">
    <property type="entry name" value="Tet_transcr_reg_TetR-rel_C_sf"/>
</dbReference>
<comment type="caution">
    <text evidence="5">The sequence shown here is derived from an EMBL/GenBank/DDBJ whole genome shotgun (WGS) entry which is preliminary data.</text>
</comment>
<dbReference type="AlphaFoldDB" id="A0A2N5GQT7"/>
<organism evidence="5 7">
    <name type="scientific">Bacillus canaveralius</name>
    <dbReference type="NCBI Taxonomy" id="1403243"/>
    <lineage>
        <taxon>Bacteria</taxon>
        <taxon>Bacillati</taxon>
        <taxon>Bacillota</taxon>
        <taxon>Bacilli</taxon>
        <taxon>Bacillales</taxon>
        <taxon>Bacillaceae</taxon>
        <taxon>Bacillus</taxon>
    </lineage>
</organism>
<dbReference type="PANTHER" id="PTHR43479">
    <property type="entry name" value="ACREF/ENVCD OPERON REPRESSOR-RELATED"/>
    <property type="match status" value="1"/>
</dbReference>
<reference evidence="5 7" key="1">
    <citation type="submission" date="2017-11" db="EMBL/GenBank/DDBJ databases">
        <title>Comparitive Functional Genomics of Dry Heat Resistant strains isolated from the Viking Spacecraft.</title>
        <authorList>
            <person name="Seuylemezian A."/>
            <person name="Cooper K."/>
            <person name="Vaishampayan P."/>
        </authorList>
    </citation>
    <scope>NUCLEOTIDE SEQUENCE [LARGE SCALE GENOMIC DNA]</scope>
    <source>
        <strain evidence="5 7">M4.6</strain>
    </source>
</reference>
<dbReference type="SUPFAM" id="SSF46689">
    <property type="entry name" value="Homeodomain-like"/>
    <property type="match status" value="1"/>
</dbReference>
<protein>
    <submittedName>
        <fullName evidence="5">TetR family transcriptional regulator</fullName>
    </submittedName>
</protein>